<dbReference type="GO" id="GO:0008270">
    <property type="term" value="F:zinc ion binding"/>
    <property type="evidence" value="ECO:0007669"/>
    <property type="project" value="UniProtKB-KW"/>
</dbReference>
<dbReference type="AlphaFoldDB" id="A0A9P9J7L9"/>
<dbReference type="PROSITE" id="PS50157">
    <property type="entry name" value="ZINC_FINGER_C2H2_2"/>
    <property type="match status" value="2"/>
</dbReference>
<reference evidence="10" key="1">
    <citation type="journal article" date="2021" name="Nat. Commun.">
        <title>Genetic determinants of endophytism in the Arabidopsis root mycobiome.</title>
        <authorList>
            <person name="Mesny F."/>
            <person name="Miyauchi S."/>
            <person name="Thiergart T."/>
            <person name="Pickel B."/>
            <person name="Atanasova L."/>
            <person name="Karlsson M."/>
            <person name="Huettel B."/>
            <person name="Barry K.W."/>
            <person name="Haridas S."/>
            <person name="Chen C."/>
            <person name="Bauer D."/>
            <person name="Andreopoulos W."/>
            <person name="Pangilinan J."/>
            <person name="LaButti K."/>
            <person name="Riley R."/>
            <person name="Lipzen A."/>
            <person name="Clum A."/>
            <person name="Drula E."/>
            <person name="Henrissat B."/>
            <person name="Kohler A."/>
            <person name="Grigoriev I.V."/>
            <person name="Martin F.M."/>
            <person name="Hacquard S."/>
        </authorList>
    </citation>
    <scope>NUCLEOTIDE SEQUENCE</scope>
    <source>
        <strain evidence="10">MPI-CAGE-AT-0021</strain>
    </source>
</reference>
<dbReference type="EMBL" id="JAGMUU010000009">
    <property type="protein sequence ID" value="KAH7145368.1"/>
    <property type="molecule type" value="Genomic_DNA"/>
</dbReference>
<feature type="compositionally biased region" description="Basic and acidic residues" evidence="8">
    <location>
        <begin position="77"/>
        <end position="90"/>
    </location>
</feature>
<evidence type="ECO:0000259" key="9">
    <source>
        <dbReference type="PROSITE" id="PS50157"/>
    </source>
</evidence>
<keyword evidence="4 7" id="KW-0863">Zinc-finger</keyword>
<feature type="region of interest" description="Disordered" evidence="8">
    <location>
        <begin position="1"/>
        <end position="21"/>
    </location>
</feature>
<dbReference type="Gene3D" id="3.30.160.60">
    <property type="entry name" value="Classic Zinc Finger"/>
    <property type="match status" value="1"/>
</dbReference>
<dbReference type="Pfam" id="PF04082">
    <property type="entry name" value="Fungal_trans"/>
    <property type="match status" value="1"/>
</dbReference>
<evidence type="ECO:0000256" key="8">
    <source>
        <dbReference type="SAM" id="MobiDB-lite"/>
    </source>
</evidence>
<dbReference type="GO" id="GO:0006351">
    <property type="term" value="P:DNA-templated transcription"/>
    <property type="evidence" value="ECO:0007669"/>
    <property type="project" value="InterPro"/>
</dbReference>
<gene>
    <name evidence="10" type="ORF">B0J13DRAFT_675086</name>
</gene>
<evidence type="ECO:0000256" key="1">
    <source>
        <dbReference type="ARBA" id="ARBA00004123"/>
    </source>
</evidence>
<comment type="subcellular location">
    <subcellularLocation>
        <location evidence="1">Nucleus</location>
    </subcellularLocation>
</comment>
<dbReference type="PANTHER" id="PTHR40626">
    <property type="entry name" value="MIP31509P"/>
    <property type="match status" value="1"/>
</dbReference>
<feature type="region of interest" description="Disordered" evidence="8">
    <location>
        <begin position="77"/>
        <end position="137"/>
    </location>
</feature>
<accession>A0A9P9J7L9</accession>
<evidence type="ECO:0000313" key="10">
    <source>
        <dbReference type="EMBL" id="KAH7145368.1"/>
    </source>
</evidence>
<feature type="domain" description="C2H2-type" evidence="9">
    <location>
        <begin position="56"/>
        <end position="84"/>
    </location>
</feature>
<dbReference type="GO" id="GO:0005634">
    <property type="term" value="C:nucleus"/>
    <property type="evidence" value="ECO:0007669"/>
    <property type="project" value="UniProtKB-SubCell"/>
</dbReference>
<name>A0A9P9J7L9_9HYPO</name>
<keyword evidence="5" id="KW-0862">Zinc</keyword>
<evidence type="ECO:0000256" key="6">
    <source>
        <dbReference type="ARBA" id="ARBA00023242"/>
    </source>
</evidence>
<dbReference type="Pfam" id="PF00096">
    <property type="entry name" value="zf-C2H2"/>
    <property type="match status" value="1"/>
</dbReference>
<feature type="compositionally biased region" description="Polar residues" evidence="8">
    <location>
        <begin position="103"/>
        <end position="113"/>
    </location>
</feature>
<dbReference type="InterPro" id="IPR013087">
    <property type="entry name" value="Znf_C2H2_type"/>
</dbReference>
<feature type="non-terminal residue" evidence="10">
    <location>
        <position position="721"/>
    </location>
</feature>
<protein>
    <recommendedName>
        <fullName evidence="9">C2H2-type domain-containing protein</fullName>
    </recommendedName>
</protein>
<evidence type="ECO:0000313" key="11">
    <source>
        <dbReference type="Proteomes" id="UP000717696"/>
    </source>
</evidence>
<dbReference type="InterPro" id="IPR007219">
    <property type="entry name" value="XnlR_reg_dom"/>
</dbReference>
<organism evidence="10 11">
    <name type="scientific">Dactylonectria estremocensis</name>
    <dbReference type="NCBI Taxonomy" id="1079267"/>
    <lineage>
        <taxon>Eukaryota</taxon>
        <taxon>Fungi</taxon>
        <taxon>Dikarya</taxon>
        <taxon>Ascomycota</taxon>
        <taxon>Pezizomycotina</taxon>
        <taxon>Sordariomycetes</taxon>
        <taxon>Hypocreomycetidae</taxon>
        <taxon>Hypocreales</taxon>
        <taxon>Nectriaceae</taxon>
        <taxon>Dactylonectria</taxon>
    </lineage>
</organism>
<proteinExistence type="predicted"/>
<sequence length="721" mass="80899">MASAQDAGGSAGGNDEARGEAASTHPSCICTQCNRRFSRLAHLKRHQRSHRPDRPFSCSLCSVSSSRKDVILRHMRNFHPDKPTPPERNRSASYSSSSHSSSRQGLPSVQDSIQADKAQHQHDALDNTPGGRPSTEAYNYANLSDWSRSFADSLLPQENFSSSFQDLTLSNGSNFDHFEALQLTDQDFLSIFDSRLIMPGAGEVPTMMPDHDDHISTSPTGLSNTAKSSATGYVREEQRTFAITDNEYESVKMMAAFIEEIPGLCNFKIPSKFAISRFVSAFFEYAAPILPIIHAPTFSIACMPLPLLIEIMAHGALYSHEKDTAKDMHMVASYLIKKNNHFAQSRDSHNEFRPWTLQISLLICHFGAFSGNPENEVKLNENFSYLMSLVDQALKEVKTLQAATYLEWVEQETLNRQVCIAASILLSAAFFSHTTDQRLSPATLEPKFLLPSPTASWLQDESHWERPDKVACSSDALSMIFEGRKFPLYNSDFAFATIASGVLCHVCLFESICKARHPELFAGFAQKMDRSVRLLGEIWKEQLTGQLLIESTMSPMAHFTRSIMISLSFHLFASNQLMAMKRLLYPPELLDCYESIEDRFDDRRSATLEGALFMAAEMLRSDCRTGLGYIKTCGYLRFGPMAGIAAYEASLLLCWYLQTNKSKLNPESAMDRLIVEAMSETEGQWKNAPVCLPAFPLMVYAHLFDDALWQFLPTISQRLRE</sequence>
<dbReference type="InterPro" id="IPR036236">
    <property type="entry name" value="Znf_C2H2_sf"/>
</dbReference>
<dbReference type="FunFam" id="3.30.160.60:FF:000446">
    <property type="entry name" value="Zinc finger protein"/>
    <property type="match status" value="1"/>
</dbReference>
<keyword evidence="3" id="KW-0677">Repeat</keyword>
<dbReference type="Proteomes" id="UP000717696">
    <property type="component" value="Unassembled WGS sequence"/>
</dbReference>
<keyword evidence="2" id="KW-0479">Metal-binding</keyword>
<evidence type="ECO:0000256" key="2">
    <source>
        <dbReference type="ARBA" id="ARBA00022723"/>
    </source>
</evidence>
<feature type="compositionally biased region" description="Low complexity" evidence="8">
    <location>
        <begin position="91"/>
        <end position="102"/>
    </location>
</feature>
<dbReference type="PANTHER" id="PTHR40626:SF13">
    <property type="entry name" value="RESPIRATION FACTOR 2-RELATED"/>
    <property type="match status" value="1"/>
</dbReference>
<comment type="caution">
    <text evidence="10">The sequence shown here is derived from an EMBL/GenBank/DDBJ whole genome shotgun (WGS) entry which is preliminary data.</text>
</comment>
<dbReference type="SMART" id="SM00355">
    <property type="entry name" value="ZnF_C2H2"/>
    <property type="match status" value="2"/>
</dbReference>
<dbReference type="CDD" id="cd12148">
    <property type="entry name" value="fungal_TF_MHR"/>
    <property type="match status" value="1"/>
</dbReference>
<dbReference type="GO" id="GO:0000981">
    <property type="term" value="F:DNA-binding transcription factor activity, RNA polymerase II-specific"/>
    <property type="evidence" value="ECO:0007669"/>
    <property type="project" value="InterPro"/>
</dbReference>
<dbReference type="OrthoDB" id="654211at2759"/>
<dbReference type="SUPFAM" id="SSF57667">
    <property type="entry name" value="beta-beta-alpha zinc fingers"/>
    <property type="match status" value="1"/>
</dbReference>
<evidence type="ECO:0000256" key="5">
    <source>
        <dbReference type="ARBA" id="ARBA00022833"/>
    </source>
</evidence>
<evidence type="ECO:0000256" key="7">
    <source>
        <dbReference type="PROSITE-ProRule" id="PRU00042"/>
    </source>
</evidence>
<dbReference type="InterPro" id="IPR051059">
    <property type="entry name" value="VerF-like"/>
</dbReference>
<dbReference type="GO" id="GO:0000978">
    <property type="term" value="F:RNA polymerase II cis-regulatory region sequence-specific DNA binding"/>
    <property type="evidence" value="ECO:0007669"/>
    <property type="project" value="InterPro"/>
</dbReference>
<keyword evidence="6" id="KW-0539">Nucleus</keyword>
<feature type="domain" description="C2H2-type" evidence="9">
    <location>
        <begin position="28"/>
        <end position="55"/>
    </location>
</feature>
<keyword evidence="11" id="KW-1185">Reference proteome</keyword>
<evidence type="ECO:0000256" key="4">
    <source>
        <dbReference type="ARBA" id="ARBA00022771"/>
    </source>
</evidence>
<evidence type="ECO:0000256" key="3">
    <source>
        <dbReference type="ARBA" id="ARBA00022737"/>
    </source>
</evidence>
<dbReference type="GO" id="GO:0000785">
    <property type="term" value="C:chromatin"/>
    <property type="evidence" value="ECO:0007669"/>
    <property type="project" value="TreeGrafter"/>
</dbReference>
<dbReference type="PROSITE" id="PS00028">
    <property type="entry name" value="ZINC_FINGER_C2H2_1"/>
    <property type="match status" value="1"/>
</dbReference>